<dbReference type="InterPro" id="IPR032867">
    <property type="entry name" value="DYW_dom"/>
</dbReference>
<feature type="repeat" description="PPR" evidence="3">
    <location>
        <begin position="278"/>
        <end position="312"/>
    </location>
</feature>
<dbReference type="InterPro" id="IPR046960">
    <property type="entry name" value="PPR_At4g14850-like_plant"/>
</dbReference>
<dbReference type="PANTHER" id="PTHR24015">
    <property type="entry name" value="OS07G0578800 PROTEIN-RELATED"/>
    <property type="match status" value="1"/>
</dbReference>
<feature type="repeat" description="PPR" evidence="3">
    <location>
        <begin position="142"/>
        <end position="176"/>
    </location>
</feature>
<dbReference type="Pfam" id="PF01535">
    <property type="entry name" value="PPR"/>
    <property type="match status" value="2"/>
</dbReference>
<dbReference type="Proteomes" id="UP001443914">
    <property type="component" value="Unassembled WGS sequence"/>
</dbReference>
<feature type="repeat" description="PPR" evidence="3">
    <location>
        <begin position="243"/>
        <end position="277"/>
    </location>
</feature>
<dbReference type="FunFam" id="1.25.40.10:FF:000366">
    <property type="entry name" value="Pentatricopeptide (PPR) repeat-containing protein"/>
    <property type="match status" value="1"/>
</dbReference>
<dbReference type="GO" id="GO:0008270">
    <property type="term" value="F:zinc ion binding"/>
    <property type="evidence" value="ECO:0007669"/>
    <property type="project" value="InterPro"/>
</dbReference>
<dbReference type="InterPro" id="IPR011990">
    <property type="entry name" value="TPR-like_helical_dom_sf"/>
</dbReference>
<evidence type="ECO:0000256" key="1">
    <source>
        <dbReference type="ARBA" id="ARBA00006643"/>
    </source>
</evidence>
<dbReference type="PANTHER" id="PTHR24015:SF548">
    <property type="entry name" value="OS08G0340900 PROTEIN"/>
    <property type="match status" value="1"/>
</dbReference>
<proteinExistence type="inferred from homology"/>
<dbReference type="GO" id="GO:0009451">
    <property type="term" value="P:RNA modification"/>
    <property type="evidence" value="ECO:0007669"/>
    <property type="project" value="InterPro"/>
</dbReference>
<dbReference type="GO" id="GO:0003723">
    <property type="term" value="F:RNA binding"/>
    <property type="evidence" value="ECO:0007669"/>
    <property type="project" value="InterPro"/>
</dbReference>
<evidence type="ECO:0000256" key="2">
    <source>
        <dbReference type="ARBA" id="ARBA00022737"/>
    </source>
</evidence>
<dbReference type="EMBL" id="JBDFQZ010000004">
    <property type="protein sequence ID" value="KAK9734355.1"/>
    <property type="molecule type" value="Genomic_DNA"/>
</dbReference>
<sequence>MKRSVPFKLRTLSYTNGQKPVSSNVFYEQFSTSLEASARPMCTEPRLSDCGEERRRDVPVTENFHDEVHNVGDQLDPVFYIGVLKQCAEFGRVRDGRMVHAHVFKSEFNDDIEINNNILYLYSKCGVLGEAQKIFDEMPLKDTFTWTAMIIAYSQNGNPEKGLSLFPQMVRLGFKPNKFTFSSLLKASRAVSTRKHGMHMHALCIKYGYESSIYIGTALVDTYVRYGLMNEAELIFDGLVSKNEVSWNALIAGYARKDEVDKALDLFQRMKRESFDPDDFTYSSVLSACASSGALEQGKWIHGHVIKSGTKLVDFVGNTLLHMYAKCGSIMDAEKVFARSTKRSIVSWNSMLAGYAEYGLGLKSLELFNKMLKTEMRPNEITFLCLLTACSYAGLVEEGRRYLDTMKLYGLEPKVEHYVTVVDLLGRAGKLNEALTFITSMPVEPVAEIWKAMLSACKLHRNLELGVYAAERVFELDPYDSGPYIILSNIYASVGRKADVAKVRMAMKECGVSKEPACSWVEIENVVHVFVAGDDTHPQIKEIHKSWENISVKIKEIGYEPDTTQVLLFVDEHERKVNLQQHSEKLALAFAVLNTPRGSTIRIKKNIRVCIDCHSAIKLASKVIGRDIVLRDTKRFHHFRDGSCSCGDYW</sequence>
<accession>A0AAW1LKU7</accession>
<name>A0AAW1LKU7_SAPOF</name>
<dbReference type="FunFam" id="1.25.40.10:FF:000196">
    <property type="entry name" value="Pentatricopeptide repeat-containing protein At4g14850"/>
    <property type="match status" value="1"/>
</dbReference>
<keyword evidence="6" id="KW-1185">Reference proteome</keyword>
<organism evidence="5 6">
    <name type="scientific">Saponaria officinalis</name>
    <name type="common">Common soapwort</name>
    <name type="synonym">Lychnis saponaria</name>
    <dbReference type="NCBI Taxonomy" id="3572"/>
    <lineage>
        <taxon>Eukaryota</taxon>
        <taxon>Viridiplantae</taxon>
        <taxon>Streptophyta</taxon>
        <taxon>Embryophyta</taxon>
        <taxon>Tracheophyta</taxon>
        <taxon>Spermatophyta</taxon>
        <taxon>Magnoliopsida</taxon>
        <taxon>eudicotyledons</taxon>
        <taxon>Gunneridae</taxon>
        <taxon>Pentapetalae</taxon>
        <taxon>Caryophyllales</taxon>
        <taxon>Caryophyllaceae</taxon>
        <taxon>Caryophylleae</taxon>
        <taxon>Saponaria</taxon>
    </lineage>
</organism>
<dbReference type="Pfam" id="PF13041">
    <property type="entry name" value="PPR_2"/>
    <property type="match status" value="3"/>
</dbReference>
<dbReference type="AlphaFoldDB" id="A0AAW1LKU7"/>
<reference evidence="5 6" key="1">
    <citation type="submission" date="2024-03" db="EMBL/GenBank/DDBJ databases">
        <title>WGS assembly of Saponaria officinalis var. Norfolk2.</title>
        <authorList>
            <person name="Jenkins J."/>
            <person name="Shu S."/>
            <person name="Grimwood J."/>
            <person name="Barry K."/>
            <person name="Goodstein D."/>
            <person name="Schmutz J."/>
            <person name="Leebens-Mack J."/>
            <person name="Osbourn A."/>
        </authorList>
    </citation>
    <scope>NUCLEOTIDE SEQUENCE [LARGE SCALE GENOMIC DNA]</scope>
    <source>
        <strain evidence="6">cv. Norfolk2</strain>
        <strain evidence="5">JIC</strain>
        <tissue evidence="5">Leaf</tissue>
    </source>
</reference>
<dbReference type="EMBL" id="JBDFQZ010000004">
    <property type="protein sequence ID" value="KAK9734354.1"/>
    <property type="molecule type" value="Genomic_DNA"/>
</dbReference>
<evidence type="ECO:0000259" key="4">
    <source>
        <dbReference type="Pfam" id="PF14432"/>
    </source>
</evidence>
<evidence type="ECO:0000256" key="3">
    <source>
        <dbReference type="PROSITE-ProRule" id="PRU00708"/>
    </source>
</evidence>
<comment type="caution">
    <text evidence="5">The sequence shown here is derived from an EMBL/GenBank/DDBJ whole genome shotgun (WGS) entry which is preliminary data.</text>
</comment>
<dbReference type="NCBIfam" id="TIGR00756">
    <property type="entry name" value="PPR"/>
    <property type="match status" value="3"/>
</dbReference>
<feature type="repeat" description="PPR" evidence="3">
    <location>
        <begin position="379"/>
        <end position="413"/>
    </location>
</feature>
<feature type="repeat" description="PPR" evidence="3">
    <location>
        <begin position="344"/>
        <end position="378"/>
    </location>
</feature>
<dbReference type="InterPro" id="IPR046848">
    <property type="entry name" value="E_motif"/>
</dbReference>
<dbReference type="InterPro" id="IPR002885">
    <property type="entry name" value="PPR_rpt"/>
</dbReference>
<protein>
    <recommendedName>
        <fullName evidence="4">DYW domain-containing protein</fullName>
    </recommendedName>
</protein>
<gene>
    <name evidence="5" type="ORF">RND81_04G133900</name>
</gene>
<feature type="domain" description="DYW" evidence="4">
    <location>
        <begin position="558"/>
        <end position="650"/>
    </location>
</feature>
<dbReference type="Pfam" id="PF20431">
    <property type="entry name" value="E_motif"/>
    <property type="match status" value="1"/>
</dbReference>
<comment type="similarity">
    <text evidence="1">Belongs to the PPR family. PCMP-H subfamily.</text>
</comment>
<dbReference type="PROSITE" id="PS51375">
    <property type="entry name" value="PPR"/>
    <property type="match status" value="5"/>
</dbReference>
<dbReference type="FunFam" id="1.25.40.10:FF:000031">
    <property type="entry name" value="Pentatricopeptide repeat-containing protein mitochondrial"/>
    <property type="match status" value="2"/>
</dbReference>
<keyword evidence="2" id="KW-0677">Repeat</keyword>
<dbReference type="Pfam" id="PF14432">
    <property type="entry name" value="DYW_deaminase"/>
    <property type="match status" value="1"/>
</dbReference>
<evidence type="ECO:0000313" key="6">
    <source>
        <dbReference type="Proteomes" id="UP001443914"/>
    </source>
</evidence>
<dbReference type="Gene3D" id="1.25.40.10">
    <property type="entry name" value="Tetratricopeptide repeat domain"/>
    <property type="match status" value="3"/>
</dbReference>
<evidence type="ECO:0000313" key="5">
    <source>
        <dbReference type="EMBL" id="KAK9734354.1"/>
    </source>
</evidence>